<keyword evidence="6" id="KW-0418">Kinase</keyword>
<dbReference type="PROSITE" id="PS50112">
    <property type="entry name" value="PAS"/>
    <property type="match status" value="1"/>
</dbReference>
<reference evidence="14 15" key="1">
    <citation type="submission" date="2020-08" db="EMBL/GenBank/DDBJ databases">
        <title>Acidobacteriota in marine sediments use diverse sulfur dissimilation pathways.</title>
        <authorList>
            <person name="Wasmund K."/>
        </authorList>
    </citation>
    <scope>NUCLEOTIDE SEQUENCE [LARGE SCALE GENOMIC DNA]</scope>
    <source>
        <strain evidence="14">MAG AM4</strain>
    </source>
</reference>
<feature type="transmembrane region" description="Helical" evidence="10">
    <location>
        <begin position="28"/>
        <end position="48"/>
    </location>
</feature>
<evidence type="ECO:0000313" key="14">
    <source>
        <dbReference type="EMBL" id="MBD3867686.1"/>
    </source>
</evidence>
<feature type="domain" description="PAS" evidence="13">
    <location>
        <begin position="340"/>
        <end position="387"/>
    </location>
</feature>
<dbReference type="AlphaFoldDB" id="A0A8J6XWH8"/>
<dbReference type="Gene3D" id="3.30.450.40">
    <property type="match status" value="1"/>
</dbReference>
<organism evidence="14 15">
    <name type="scientific">Candidatus Polarisedimenticola svalbardensis</name>
    <dbReference type="NCBI Taxonomy" id="2886004"/>
    <lineage>
        <taxon>Bacteria</taxon>
        <taxon>Pseudomonadati</taxon>
        <taxon>Acidobacteriota</taxon>
        <taxon>Candidatus Polarisedimenticolia</taxon>
        <taxon>Candidatus Polarisedimenticolales</taxon>
        <taxon>Candidatus Polarisedimenticolaceae</taxon>
        <taxon>Candidatus Polarisedimenticola</taxon>
    </lineage>
</organism>
<dbReference type="GO" id="GO:0006355">
    <property type="term" value="P:regulation of DNA-templated transcription"/>
    <property type="evidence" value="ECO:0007669"/>
    <property type="project" value="InterPro"/>
</dbReference>
<feature type="modified residue" description="4-aspartylphosphate" evidence="9">
    <location>
        <position position="751"/>
    </location>
</feature>
<dbReference type="PRINTS" id="PR00344">
    <property type="entry name" value="BCTRLSENSOR"/>
</dbReference>
<keyword evidence="10" id="KW-0812">Transmembrane</keyword>
<dbReference type="SUPFAM" id="SSF47384">
    <property type="entry name" value="Homodimeric domain of signal transducing histidine kinase"/>
    <property type="match status" value="1"/>
</dbReference>
<dbReference type="InterPro" id="IPR005467">
    <property type="entry name" value="His_kinase_dom"/>
</dbReference>
<dbReference type="InterPro" id="IPR036097">
    <property type="entry name" value="HisK_dim/P_sf"/>
</dbReference>
<accession>A0A8J6XWH8</accession>
<dbReference type="SUPFAM" id="SSF55785">
    <property type="entry name" value="PYP-like sensor domain (PAS domain)"/>
    <property type="match status" value="1"/>
</dbReference>
<sequence length="822" mass="88488">MRLGVHALVRWIFLLSASYLAMQSEVNGFAGALFTMVLLAGAIVVHFLPGRLAAGPRFHWSLLFFDTVLVALSLLVLLPGEPVLLATFFLGSLVAVMTAESPGLAMGGLAAAGLYVAITSGIGGGASAPAQTARVLFLLGAGYYFLFSLRSMNRTARAVSLAGREGRQLKALLQITDAISSSLEIKTVMQRIVREVGGMVETSNCSILLCDDRQSTGFVVASDQDPNADMLQINLNEYPELREAIVTGETVIVRDTAEDPIVEDVRAVLQAKGYRTMLILPLIFGGDVLGTLYLRAGRERPFTEEEIRFCKAAAGASANALQNAKLFEEVRSEALLHKATGEKLRRLLDCSPDMIVATDASGVIIEFNGAASSATDLGEEQARGRTLATVLNAPSLAADPEHQGVVEADITFEDSRGEPRDLSLVSAPLTGAGRVWIGRDVTHLNRVERSLAQAERLSTLGEVVAGVAHELNNPLSSVLGYSELARKSSENPALLRDLTRVVDSARRCKKIVHNLLGFARENNAEKKYSDLNSCVRRVLDLRTYNLRAARADLETDLAPDLPSTLFDFQQIEQVVMNLLANAEHAVTGQEKEGVLKLRTWHESGTICLEVSDNGPGIPAPARSRVFDPFFTTKGIGQGTGLGLSVSFGIVREHDGSLELMPEPAGGGACFRLSLPVTAMPEPAPGDVAGGVEPPARCFEGRRILVAEDEPLVLELFTRVLEGDGASVTRAADGREAWDQLVAGEFDLVVADLRMPRMDGQELYERVAEEMPEMIRRFVFATGDMASEATLAFLEGLPNGILVKPLQVETVRHVLGKALSSSH</sequence>
<dbReference type="Pfam" id="PF00989">
    <property type="entry name" value="PAS"/>
    <property type="match status" value="1"/>
</dbReference>
<dbReference type="InterPro" id="IPR000014">
    <property type="entry name" value="PAS"/>
</dbReference>
<evidence type="ECO:0000313" key="15">
    <source>
        <dbReference type="Proteomes" id="UP000648239"/>
    </source>
</evidence>
<feature type="transmembrane region" description="Helical" evidence="10">
    <location>
        <begin position="106"/>
        <end position="126"/>
    </location>
</feature>
<dbReference type="SMART" id="SM00091">
    <property type="entry name" value="PAS"/>
    <property type="match status" value="1"/>
</dbReference>
<evidence type="ECO:0000256" key="4">
    <source>
        <dbReference type="ARBA" id="ARBA00022679"/>
    </source>
</evidence>
<dbReference type="EC" id="2.7.13.3" evidence="2"/>
<dbReference type="PROSITE" id="PS50110">
    <property type="entry name" value="RESPONSE_REGULATORY"/>
    <property type="match status" value="1"/>
</dbReference>
<evidence type="ECO:0000256" key="3">
    <source>
        <dbReference type="ARBA" id="ARBA00022553"/>
    </source>
</evidence>
<keyword evidence="8" id="KW-0902">Two-component regulatory system</keyword>
<evidence type="ECO:0000256" key="7">
    <source>
        <dbReference type="ARBA" id="ARBA00022840"/>
    </source>
</evidence>
<dbReference type="CDD" id="cd00156">
    <property type="entry name" value="REC"/>
    <property type="match status" value="1"/>
</dbReference>
<keyword evidence="7" id="KW-0067">ATP-binding</keyword>
<dbReference type="PANTHER" id="PTHR43065">
    <property type="entry name" value="SENSOR HISTIDINE KINASE"/>
    <property type="match status" value="1"/>
</dbReference>
<dbReference type="Pfam" id="PF02518">
    <property type="entry name" value="HATPase_c"/>
    <property type="match status" value="1"/>
</dbReference>
<comment type="caution">
    <text evidence="14">The sequence shown here is derived from an EMBL/GenBank/DDBJ whole genome shotgun (WGS) entry which is preliminary data.</text>
</comment>
<dbReference type="InterPro" id="IPR035965">
    <property type="entry name" value="PAS-like_dom_sf"/>
</dbReference>
<dbReference type="SUPFAM" id="SSF55781">
    <property type="entry name" value="GAF domain-like"/>
    <property type="match status" value="1"/>
</dbReference>
<dbReference type="PANTHER" id="PTHR43065:SF42">
    <property type="entry name" value="TWO-COMPONENT SENSOR PPRA"/>
    <property type="match status" value="1"/>
</dbReference>
<dbReference type="GO" id="GO:0005524">
    <property type="term" value="F:ATP binding"/>
    <property type="evidence" value="ECO:0007669"/>
    <property type="project" value="UniProtKB-KW"/>
</dbReference>
<dbReference type="InterPro" id="IPR011006">
    <property type="entry name" value="CheY-like_superfamily"/>
</dbReference>
<keyword evidence="10" id="KW-0472">Membrane</keyword>
<dbReference type="GO" id="GO:0000155">
    <property type="term" value="F:phosphorelay sensor kinase activity"/>
    <property type="evidence" value="ECO:0007669"/>
    <property type="project" value="InterPro"/>
</dbReference>
<protein>
    <recommendedName>
        <fullName evidence="2">histidine kinase</fullName>
        <ecNumber evidence="2">2.7.13.3</ecNumber>
    </recommendedName>
</protein>
<dbReference type="Gene3D" id="3.40.50.2300">
    <property type="match status" value="1"/>
</dbReference>
<feature type="domain" description="Histidine kinase" evidence="11">
    <location>
        <begin position="466"/>
        <end position="678"/>
    </location>
</feature>
<feature type="domain" description="Response regulatory" evidence="12">
    <location>
        <begin position="702"/>
        <end position="818"/>
    </location>
</feature>
<dbReference type="Proteomes" id="UP000648239">
    <property type="component" value="Unassembled WGS sequence"/>
</dbReference>
<keyword evidence="3 9" id="KW-0597">Phosphoprotein</keyword>
<evidence type="ECO:0000256" key="6">
    <source>
        <dbReference type="ARBA" id="ARBA00022777"/>
    </source>
</evidence>
<dbReference type="InterPro" id="IPR004358">
    <property type="entry name" value="Sig_transdc_His_kin-like_C"/>
</dbReference>
<evidence type="ECO:0000259" key="11">
    <source>
        <dbReference type="PROSITE" id="PS50109"/>
    </source>
</evidence>
<dbReference type="SUPFAM" id="SSF52172">
    <property type="entry name" value="CheY-like"/>
    <property type="match status" value="1"/>
</dbReference>
<evidence type="ECO:0000256" key="10">
    <source>
        <dbReference type="SAM" id="Phobius"/>
    </source>
</evidence>
<dbReference type="Gene3D" id="1.10.287.130">
    <property type="match status" value="1"/>
</dbReference>
<keyword evidence="4" id="KW-0808">Transferase</keyword>
<feature type="transmembrane region" description="Helical" evidence="10">
    <location>
        <begin position="276"/>
        <end position="294"/>
    </location>
</feature>
<evidence type="ECO:0000259" key="12">
    <source>
        <dbReference type="PROSITE" id="PS50110"/>
    </source>
</evidence>
<evidence type="ECO:0000256" key="2">
    <source>
        <dbReference type="ARBA" id="ARBA00012438"/>
    </source>
</evidence>
<dbReference type="InterPro" id="IPR013767">
    <property type="entry name" value="PAS_fold"/>
</dbReference>
<dbReference type="InterPro" id="IPR029016">
    <property type="entry name" value="GAF-like_dom_sf"/>
</dbReference>
<gene>
    <name evidence="14" type="ORF">IFK94_06135</name>
</gene>
<dbReference type="InterPro" id="IPR001789">
    <property type="entry name" value="Sig_transdc_resp-reg_receiver"/>
</dbReference>
<dbReference type="PROSITE" id="PS50109">
    <property type="entry name" value="HIS_KIN"/>
    <property type="match status" value="1"/>
</dbReference>
<evidence type="ECO:0000259" key="13">
    <source>
        <dbReference type="PROSITE" id="PS50112"/>
    </source>
</evidence>
<keyword evidence="10" id="KW-1133">Transmembrane helix</keyword>
<dbReference type="Gene3D" id="3.30.450.20">
    <property type="entry name" value="PAS domain"/>
    <property type="match status" value="1"/>
</dbReference>
<evidence type="ECO:0000256" key="5">
    <source>
        <dbReference type="ARBA" id="ARBA00022741"/>
    </source>
</evidence>
<dbReference type="InterPro" id="IPR036890">
    <property type="entry name" value="HATPase_C_sf"/>
</dbReference>
<dbReference type="InterPro" id="IPR003594">
    <property type="entry name" value="HATPase_dom"/>
</dbReference>
<dbReference type="Pfam" id="PF13185">
    <property type="entry name" value="GAF_2"/>
    <property type="match status" value="1"/>
</dbReference>
<feature type="transmembrane region" description="Helical" evidence="10">
    <location>
        <begin position="132"/>
        <end position="149"/>
    </location>
</feature>
<evidence type="ECO:0000256" key="1">
    <source>
        <dbReference type="ARBA" id="ARBA00000085"/>
    </source>
</evidence>
<evidence type="ECO:0000256" key="8">
    <source>
        <dbReference type="ARBA" id="ARBA00023012"/>
    </source>
</evidence>
<dbReference type="Pfam" id="PF00072">
    <property type="entry name" value="Response_reg"/>
    <property type="match status" value="1"/>
</dbReference>
<dbReference type="SMART" id="SM00388">
    <property type="entry name" value="HisKA"/>
    <property type="match status" value="1"/>
</dbReference>
<dbReference type="SMART" id="SM00065">
    <property type="entry name" value="GAF"/>
    <property type="match status" value="1"/>
</dbReference>
<dbReference type="SUPFAM" id="SSF55874">
    <property type="entry name" value="ATPase domain of HSP90 chaperone/DNA topoisomerase II/histidine kinase"/>
    <property type="match status" value="1"/>
</dbReference>
<dbReference type="CDD" id="cd00082">
    <property type="entry name" value="HisKA"/>
    <property type="match status" value="1"/>
</dbReference>
<dbReference type="NCBIfam" id="TIGR00229">
    <property type="entry name" value="sensory_box"/>
    <property type="match status" value="1"/>
</dbReference>
<dbReference type="EMBL" id="JACXWD010000014">
    <property type="protein sequence ID" value="MBD3867686.1"/>
    <property type="molecule type" value="Genomic_DNA"/>
</dbReference>
<proteinExistence type="predicted"/>
<dbReference type="SMART" id="SM00448">
    <property type="entry name" value="REC"/>
    <property type="match status" value="1"/>
</dbReference>
<evidence type="ECO:0000256" key="9">
    <source>
        <dbReference type="PROSITE-ProRule" id="PRU00169"/>
    </source>
</evidence>
<dbReference type="InterPro" id="IPR003018">
    <property type="entry name" value="GAF"/>
</dbReference>
<keyword evidence="5" id="KW-0547">Nucleotide-binding</keyword>
<dbReference type="Gene3D" id="3.30.565.10">
    <property type="entry name" value="Histidine kinase-like ATPase, C-terminal domain"/>
    <property type="match status" value="1"/>
</dbReference>
<dbReference type="Pfam" id="PF00512">
    <property type="entry name" value="HisKA"/>
    <property type="match status" value="1"/>
</dbReference>
<comment type="catalytic activity">
    <reaction evidence="1">
        <text>ATP + protein L-histidine = ADP + protein N-phospho-L-histidine.</text>
        <dbReference type="EC" id="2.7.13.3"/>
    </reaction>
</comment>
<dbReference type="InterPro" id="IPR003661">
    <property type="entry name" value="HisK_dim/P_dom"/>
</dbReference>
<dbReference type="SMART" id="SM00387">
    <property type="entry name" value="HATPase_c"/>
    <property type="match status" value="1"/>
</dbReference>
<name>A0A8J6XWH8_9BACT</name>